<dbReference type="AlphaFoldDB" id="A0A975JVN6"/>
<dbReference type="Proteomes" id="UP000682202">
    <property type="component" value="Chromosome"/>
</dbReference>
<accession>A0A975JVN6</accession>
<organism evidence="1 2">
    <name type="scientific">Mycobacterium spongiae</name>
    <dbReference type="NCBI Taxonomy" id="886343"/>
    <lineage>
        <taxon>Bacteria</taxon>
        <taxon>Bacillati</taxon>
        <taxon>Actinomycetota</taxon>
        <taxon>Actinomycetes</taxon>
        <taxon>Mycobacteriales</taxon>
        <taxon>Mycobacteriaceae</taxon>
        <taxon>Mycobacterium</taxon>
    </lineage>
</organism>
<sequence length="259" mass="30016">MLRTIIRTAISIRRAPSLDEATREQMWALYAPHHNTDRAEFDRRLAVLDEVALFSRRRDGTLIGFCGIRRRVVQLTGGRRVAAFYLGLCYLQPAWRSNAIVQRMVLRRVLGPWLSPRFDRVYFWSDCLTYRPYLAMARNLREYYPSRTRADSAEVREVIAALGSAYYGDSFDQQRGTVRKRRPRIKGHEAFVSATDLHDPDIRFYMDRNRDYDRGDGMIAICPVSLANVVHLLGRQLRKEIVTRRAPARSSTATMRTSA</sequence>
<reference evidence="1" key="1">
    <citation type="submission" date="2019-12" db="EMBL/GenBank/DDBJ databases">
        <title>Mycobacterium spongiae sp. nov.</title>
        <authorList>
            <person name="Stinear T."/>
        </authorList>
    </citation>
    <scope>NUCLEOTIDE SEQUENCE</scope>
    <source>
        <strain evidence="1">FSD4b-SM</strain>
    </source>
</reference>
<dbReference type="EMBL" id="CP046600">
    <property type="protein sequence ID" value="QUR66511.1"/>
    <property type="molecule type" value="Genomic_DNA"/>
</dbReference>
<evidence type="ECO:0000313" key="1">
    <source>
        <dbReference type="EMBL" id="QUR66511.1"/>
    </source>
</evidence>
<dbReference type="RefSeq" id="WP_211698081.1">
    <property type="nucleotide sequence ID" value="NZ_CP046600.1"/>
</dbReference>
<name>A0A975JVN6_9MYCO</name>
<protein>
    <submittedName>
        <fullName evidence="1">Uncharacterized protein</fullName>
    </submittedName>
</protein>
<keyword evidence="2" id="KW-1185">Reference proteome</keyword>
<proteinExistence type="predicted"/>
<evidence type="ECO:0000313" key="2">
    <source>
        <dbReference type="Proteomes" id="UP000682202"/>
    </source>
</evidence>
<dbReference type="KEGG" id="mspg:F6B93_04885"/>
<gene>
    <name evidence="1" type="ORF">F6B93_04885</name>
</gene>